<evidence type="ECO:0000256" key="8">
    <source>
        <dbReference type="ARBA" id="ARBA00023002"/>
    </source>
</evidence>
<comment type="caution">
    <text evidence="14">The sequence shown here is derived from an EMBL/GenBank/DDBJ whole genome shotgun (WGS) entry which is preliminary data.</text>
</comment>
<protein>
    <recommendedName>
        <fullName evidence="5 11">2-dehydropantoate 2-reductase</fullName>
        <ecNumber evidence="4 11">1.1.1.169</ecNumber>
    </recommendedName>
    <alternativeName>
        <fullName evidence="9 11">Ketopantoate reductase</fullName>
    </alternativeName>
</protein>
<evidence type="ECO:0000256" key="6">
    <source>
        <dbReference type="ARBA" id="ARBA00022655"/>
    </source>
</evidence>
<dbReference type="InterPro" id="IPR036291">
    <property type="entry name" value="NAD(P)-bd_dom_sf"/>
</dbReference>
<evidence type="ECO:0000313" key="15">
    <source>
        <dbReference type="Proteomes" id="UP000523795"/>
    </source>
</evidence>
<name>A0ABX1JTY9_9MICC</name>
<evidence type="ECO:0000256" key="10">
    <source>
        <dbReference type="ARBA" id="ARBA00048793"/>
    </source>
</evidence>
<reference evidence="14 15" key="1">
    <citation type="submission" date="2020-04" db="EMBL/GenBank/DDBJ databases">
        <authorList>
            <person name="Liu S."/>
        </authorList>
    </citation>
    <scope>NUCLEOTIDE SEQUENCE [LARGE SCALE GENOMIC DNA]</scope>
    <source>
        <strain evidence="14 15">CGMCC 1.15091</strain>
    </source>
</reference>
<proteinExistence type="inferred from homology"/>
<evidence type="ECO:0000256" key="3">
    <source>
        <dbReference type="ARBA" id="ARBA00007870"/>
    </source>
</evidence>
<dbReference type="PANTHER" id="PTHR43765:SF2">
    <property type="entry name" value="2-DEHYDROPANTOATE 2-REDUCTASE"/>
    <property type="match status" value="1"/>
</dbReference>
<gene>
    <name evidence="14" type="ORF">HER39_13890</name>
</gene>
<accession>A0ABX1JTY9</accession>
<dbReference type="InterPro" id="IPR013328">
    <property type="entry name" value="6PGD_dom2"/>
</dbReference>
<dbReference type="SUPFAM" id="SSF48179">
    <property type="entry name" value="6-phosphogluconate dehydrogenase C-terminal domain-like"/>
    <property type="match status" value="1"/>
</dbReference>
<evidence type="ECO:0000256" key="2">
    <source>
        <dbReference type="ARBA" id="ARBA00004994"/>
    </source>
</evidence>
<comment type="catalytic activity">
    <reaction evidence="10 11">
        <text>(R)-pantoate + NADP(+) = 2-dehydropantoate + NADPH + H(+)</text>
        <dbReference type="Rhea" id="RHEA:16233"/>
        <dbReference type="ChEBI" id="CHEBI:11561"/>
        <dbReference type="ChEBI" id="CHEBI:15378"/>
        <dbReference type="ChEBI" id="CHEBI:15980"/>
        <dbReference type="ChEBI" id="CHEBI:57783"/>
        <dbReference type="ChEBI" id="CHEBI:58349"/>
        <dbReference type="EC" id="1.1.1.169"/>
    </reaction>
</comment>
<dbReference type="InterPro" id="IPR008927">
    <property type="entry name" value="6-PGluconate_DH-like_C_sf"/>
</dbReference>
<dbReference type="InterPro" id="IPR013752">
    <property type="entry name" value="KPA_reductase"/>
</dbReference>
<evidence type="ECO:0000256" key="1">
    <source>
        <dbReference type="ARBA" id="ARBA00002919"/>
    </source>
</evidence>
<comment type="similarity">
    <text evidence="3 11">Belongs to the ketopantoate reductase family.</text>
</comment>
<evidence type="ECO:0000256" key="5">
    <source>
        <dbReference type="ARBA" id="ARBA00019465"/>
    </source>
</evidence>
<evidence type="ECO:0000256" key="9">
    <source>
        <dbReference type="ARBA" id="ARBA00032024"/>
    </source>
</evidence>
<dbReference type="Proteomes" id="UP000523795">
    <property type="component" value="Unassembled WGS sequence"/>
</dbReference>
<dbReference type="Gene3D" id="3.40.50.720">
    <property type="entry name" value="NAD(P)-binding Rossmann-like Domain"/>
    <property type="match status" value="1"/>
</dbReference>
<dbReference type="SUPFAM" id="SSF51735">
    <property type="entry name" value="NAD(P)-binding Rossmann-fold domains"/>
    <property type="match status" value="1"/>
</dbReference>
<dbReference type="PANTHER" id="PTHR43765">
    <property type="entry name" value="2-DEHYDROPANTOATE 2-REDUCTASE-RELATED"/>
    <property type="match status" value="1"/>
</dbReference>
<keyword evidence="7 11" id="KW-0521">NADP</keyword>
<keyword evidence="6 11" id="KW-0566">Pantothenate biosynthesis</keyword>
<dbReference type="Pfam" id="PF08546">
    <property type="entry name" value="ApbA_C"/>
    <property type="match status" value="1"/>
</dbReference>
<dbReference type="InterPro" id="IPR003710">
    <property type="entry name" value="ApbA"/>
</dbReference>
<dbReference type="Pfam" id="PF02558">
    <property type="entry name" value="ApbA"/>
    <property type="match status" value="1"/>
</dbReference>
<evidence type="ECO:0000259" key="12">
    <source>
        <dbReference type="Pfam" id="PF02558"/>
    </source>
</evidence>
<evidence type="ECO:0000256" key="7">
    <source>
        <dbReference type="ARBA" id="ARBA00022857"/>
    </source>
</evidence>
<dbReference type="GO" id="GO:0008677">
    <property type="term" value="F:2-dehydropantoate 2-reductase activity"/>
    <property type="evidence" value="ECO:0007669"/>
    <property type="project" value="UniProtKB-EC"/>
</dbReference>
<feature type="non-terminal residue" evidence="14">
    <location>
        <position position="225"/>
    </location>
</feature>
<dbReference type="NCBIfam" id="TIGR00745">
    <property type="entry name" value="apbA_panE"/>
    <property type="match status" value="1"/>
</dbReference>
<comment type="function">
    <text evidence="1 11">Catalyzes the NADPH-dependent reduction of ketopantoate into pantoic acid.</text>
</comment>
<dbReference type="InterPro" id="IPR050838">
    <property type="entry name" value="Ketopantoate_reductase"/>
</dbReference>
<sequence>MDIGILGAGAMGQLFGARLQLAGNTVAFIDAAPATNAALNHGGITLTTGGRRKHTAVRTGAAADFDEPFDLIIVFTKGFHTAAALESVRHLTGPRTHGLTLQNGLGNGEVLAGHFGPDRTWVGVTGFPAGLERPGVLPTSADGKVRLGPFRAGPRPFARQLADLLSAAGLNADVPPDIQAAIWEKAAFNAALNSISAVTGQTVGAIGASSQGRELVRSILGETAA</sequence>
<keyword evidence="15" id="KW-1185">Reference proteome</keyword>
<dbReference type="InterPro" id="IPR013332">
    <property type="entry name" value="KPR_N"/>
</dbReference>
<dbReference type="Gene3D" id="1.10.1040.10">
    <property type="entry name" value="N-(1-d-carboxylethyl)-l-norvaline Dehydrogenase, domain 2"/>
    <property type="match status" value="1"/>
</dbReference>
<feature type="domain" description="Ketopantoate reductase N-terminal" evidence="12">
    <location>
        <begin position="3"/>
        <end position="151"/>
    </location>
</feature>
<keyword evidence="8 11" id="KW-0560">Oxidoreductase</keyword>
<dbReference type="EC" id="1.1.1.169" evidence="4 11"/>
<comment type="pathway">
    <text evidence="2 11">Cofactor biosynthesis; (R)-pantothenate biosynthesis; (R)-pantoate from 3-methyl-2-oxobutanoate: step 2/2.</text>
</comment>
<organism evidence="14 15">
    <name type="scientific">Arthrobacter deserti</name>
    <dbReference type="NCBI Taxonomy" id="1742687"/>
    <lineage>
        <taxon>Bacteria</taxon>
        <taxon>Bacillati</taxon>
        <taxon>Actinomycetota</taxon>
        <taxon>Actinomycetes</taxon>
        <taxon>Micrococcales</taxon>
        <taxon>Micrococcaceae</taxon>
        <taxon>Arthrobacter</taxon>
    </lineage>
</organism>
<feature type="domain" description="Ketopantoate reductase C-terminal" evidence="13">
    <location>
        <begin position="177"/>
        <end position="223"/>
    </location>
</feature>
<evidence type="ECO:0000256" key="11">
    <source>
        <dbReference type="RuleBase" id="RU362068"/>
    </source>
</evidence>
<evidence type="ECO:0000259" key="13">
    <source>
        <dbReference type="Pfam" id="PF08546"/>
    </source>
</evidence>
<dbReference type="EMBL" id="JAAZSR010000270">
    <property type="protein sequence ID" value="NKX51635.1"/>
    <property type="molecule type" value="Genomic_DNA"/>
</dbReference>
<evidence type="ECO:0000256" key="4">
    <source>
        <dbReference type="ARBA" id="ARBA00013014"/>
    </source>
</evidence>
<evidence type="ECO:0000313" key="14">
    <source>
        <dbReference type="EMBL" id="NKX51635.1"/>
    </source>
</evidence>